<dbReference type="InterPro" id="IPR045069">
    <property type="entry name" value="MATE_euk"/>
</dbReference>
<dbReference type="NCBIfam" id="TIGR00797">
    <property type="entry name" value="matE"/>
    <property type="match status" value="1"/>
</dbReference>
<dbReference type="GO" id="GO:0016020">
    <property type="term" value="C:membrane"/>
    <property type="evidence" value="ECO:0007669"/>
    <property type="project" value="UniProtKB-SubCell"/>
</dbReference>
<feature type="transmembrane region" description="Helical" evidence="7">
    <location>
        <begin position="277"/>
        <end position="298"/>
    </location>
</feature>
<dbReference type="STRING" id="109895.A0A507DU42"/>
<feature type="transmembrane region" description="Helical" evidence="7">
    <location>
        <begin position="91"/>
        <end position="113"/>
    </location>
</feature>
<feature type="transmembrane region" description="Helical" evidence="7">
    <location>
        <begin position="134"/>
        <end position="155"/>
    </location>
</feature>
<feature type="transmembrane region" description="Helical" evidence="7">
    <location>
        <begin position="204"/>
        <end position="224"/>
    </location>
</feature>
<feature type="transmembrane region" description="Helical" evidence="7">
    <location>
        <begin position="357"/>
        <end position="378"/>
    </location>
</feature>
<feature type="region of interest" description="Disordered" evidence="6">
    <location>
        <begin position="1"/>
        <end position="24"/>
    </location>
</feature>
<keyword evidence="9" id="KW-1185">Reference proteome</keyword>
<evidence type="ECO:0000313" key="8">
    <source>
        <dbReference type="EMBL" id="TPX55066.1"/>
    </source>
</evidence>
<evidence type="ECO:0000256" key="3">
    <source>
        <dbReference type="ARBA" id="ARBA00022692"/>
    </source>
</evidence>
<dbReference type="EMBL" id="QEAQ01000130">
    <property type="protein sequence ID" value="TPX55066.1"/>
    <property type="molecule type" value="Genomic_DNA"/>
</dbReference>
<gene>
    <name evidence="8" type="ORF">PhCBS80983_g05634</name>
</gene>
<organism evidence="8 9">
    <name type="scientific">Powellomyces hirtus</name>
    <dbReference type="NCBI Taxonomy" id="109895"/>
    <lineage>
        <taxon>Eukaryota</taxon>
        <taxon>Fungi</taxon>
        <taxon>Fungi incertae sedis</taxon>
        <taxon>Chytridiomycota</taxon>
        <taxon>Chytridiomycota incertae sedis</taxon>
        <taxon>Chytridiomycetes</taxon>
        <taxon>Spizellomycetales</taxon>
        <taxon>Powellomycetaceae</taxon>
        <taxon>Powellomyces</taxon>
    </lineage>
</organism>
<comment type="subcellular location">
    <subcellularLocation>
        <location evidence="1">Membrane</location>
        <topology evidence="1">Multi-pass membrane protein</topology>
    </subcellularLocation>
</comment>
<keyword evidence="4 7" id="KW-1133">Transmembrane helix</keyword>
<reference evidence="8 9" key="1">
    <citation type="journal article" date="2019" name="Sci. Rep.">
        <title>Comparative genomics of chytrid fungi reveal insights into the obligate biotrophic and pathogenic lifestyle of Synchytrium endobioticum.</title>
        <authorList>
            <person name="van de Vossenberg B.T.L.H."/>
            <person name="Warris S."/>
            <person name="Nguyen H.D.T."/>
            <person name="van Gent-Pelzer M.P.E."/>
            <person name="Joly D.L."/>
            <person name="van de Geest H.C."/>
            <person name="Bonants P.J.M."/>
            <person name="Smith D.S."/>
            <person name="Levesque C.A."/>
            <person name="van der Lee T.A.J."/>
        </authorList>
    </citation>
    <scope>NUCLEOTIDE SEQUENCE [LARGE SCALE GENOMIC DNA]</scope>
    <source>
        <strain evidence="8 9">CBS 809.83</strain>
    </source>
</reference>
<comment type="caution">
    <text evidence="8">The sequence shown here is derived from an EMBL/GenBank/DDBJ whole genome shotgun (WGS) entry which is preliminary data.</text>
</comment>
<feature type="transmembrane region" description="Helical" evidence="7">
    <location>
        <begin position="459"/>
        <end position="481"/>
    </location>
</feature>
<evidence type="ECO:0000256" key="5">
    <source>
        <dbReference type="ARBA" id="ARBA00023136"/>
    </source>
</evidence>
<keyword evidence="5 7" id="KW-0472">Membrane</keyword>
<dbReference type="Pfam" id="PF01554">
    <property type="entry name" value="MatE"/>
    <property type="match status" value="2"/>
</dbReference>
<evidence type="ECO:0000256" key="4">
    <source>
        <dbReference type="ARBA" id="ARBA00022989"/>
    </source>
</evidence>
<comment type="similarity">
    <text evidence="2">Belongs to the multi antimicrobial extrusion (MATE) (TC 2.A.66.1) family.</text>
</comment>
<evidence type="ECO:0000256" key="6">
    <source>
        <dbReference type="SAM" id="MobiDB-lite"/>
    </source>
</evidence>
<feature type="transmembrane region" description="Helical" evidence="7">
    <location>
        <begin position="318"/>
        <end position="337"/>
    </location>
</feature>
<dbReference type="InterPro" id="IPR002528">
    <property type="entry name" value="MATE_fam"/>
</dbReference>
<name>A0A507DU42_9FUNG</name>
<feature type="transmembrane region" description="Helical" evidence="7">
    <location>
        <begin position="398"/>
        <end position="420"/>
    </location>
</feature>
<keyword evidence="3 7" id="KW-0812">Transmembrane</keyword>
<evidence type="ECO:0000256" key="2">
    <source>
        <dbReference type="ARBA" id="ARBA00010199"/>
    </source>
</evidence>
<dbReference type="Proteomes" id="UP000318582">
    <property type="component" value="Unassembled WGS sequence"/>
</dbReference>
<dbReference type="AlphaFoldDB" id="A0A507DU42"/>
<feature type="transmembrane region" description="Helical" evidence="7">
    <location>
        <begin position="175"/>
        <end position="192"/>
    </location>
</feature>
<dbReference type="GO" id="GO:0015297">
    <property type="term" value="F:antiporter activity"/>
    <property type="evidence" value="ECO:0007669"/>
    <property type="project" value="InterPro"/>
</dbReference>
<protein>
    <submittedName>
        <fullName evidence="8">Uncharacterized protein</fullName>
    </submittedName>
</protein>
<feature type="transmembrane region" description="Helical" evidence="7">
    <location>
        <begin position="432"/>
        <end position="453"/>
    </location>
</feature>
<feature type="transmembrane region" description="Helical" evidence="7">
    <location>
        <begin position="58"/>
        <end position="79"/>
    </location>
</feature>
<feature type="region of interest" description="Disordered" evidence="6">
    <location>
        <begin position="501"/>
        <end position="520"/>
    </location>
</feature>
<dbReference type="GO" id="GO:0042910">
    <property type="term" value="F:xenobiotic transmembrane transporter activity"/>
    <property type="evidence" value="ECO:0007669"/>
    <property type="project" value="InterPro"/>
</dbReference>
<evidence type="ECO:0000313" key="9">
    <source>
        <dbReference type="Proteomes" id="UP000318582"/>
    </source>
</evidence>
<evidence type="ECO:0000256" key="7">
    <source>
        <dbReference type="SAM" id="Phobius"/>
    </source>
</evidence>
<evidence type="ECO:0000256" key="1">
    <source>
        <dbReference type="ARBA" id="ARBA00004141"/>
    </source>
</evidence>
<dbReference type="GO" id="GO:1990961">
    <property type="term" value="P:xenobiotic detoxification by transmembrane export across the plasma membrane"/>
    <property type="evidence" value="ECO:0007669"/>
    <property type="project" value="InterPro"/>
</dbReference>
<accession>A0A507DU42</accession>
<sequence>MSSHSVHIEEAVRPEEDSEHADLTERTPLLNDLRSHESEHAHLTVAVIKTEMKALITLGWPVSLGYVVSMSILLAQIFTVGHLGTRELSSIALTGMFCNVSGYSIGIGMASALDTLCSQSHTGSKDPHALGKHLQRGIVVMFFLCFPIGILWWFAEEFLLLMGQQEEIAAMSGRFAKVALIGLFPYLINECLKRYLQAQGIMKAGMVVVSFAAVLNIFLQWLLVWSPLSLGVIGAPIATTIVNCTLPLLTAVYIKYVAGGSCWGGWDWKEALDMRQIWGFLKLGVPCVAMTCSEWWAFEVVALAAGWLGEAELAAQTIALTTCSLAYVIPLGLSIAASTRIGNALGAYATQTARAAALASVLVAACLAVVNCSLLLIVRNRWGWLWTADPAVVKLVAAILPFAALFQLSDAVGAAAAGILRGCGRPDLGAYINLGGYYVIGLPLGLTTAFKFGMGLTGLWLGLTVGLISVSTITLVIIWNMSWGKEAERARDRIAHERAMFEDETDRLQSSPTGPPPSYE</sequence>
<proteinExistence type="inferred from homology"/>
<dbReference type="CDD" id="cd13132">
    <property type="entry name" value="MATE_eukaryotic"/>
    <property type="match status" value="1"/>
</dbReference>
<feature type="transmembrane region" description="Helical" evidence="7">
    <location>
        <begin position="230"/>
        <end position="256"/>
    </location>
</feature>
<dbReference type="PANTHER" id="PTHR11206">
    <property type="entry name" value="MULTIDRUG RESISTANCE PROTEIN"/>
    <property type="match status" value="1"/>
</dbReference>